<evidence type="ECO:0008006" key="13">
    <source>
        <dbReference type="Google" id="ProtNLM"/>
    </source>
</evidence>
<comment type="similarity">
    <text evidence="2 10">Belongs to the mitochondrial carrier (TC 2.A.29) family.</text>
</comment>
<feature type="repeat" description="Solcar" evidence="9">
    <location>
        <begin position="225"/>
        <end position="309"/>
    </location>
</feature>
<evidence type="ECO:0000313" key="12">
    <source>
        <dbReference type="Proteomes" id="UP000029725"/>
    </source>
</evidence>
<dbReference type="GeneID" id="25259169"/>
<gene>
    <name evidence="11" type="ORF">DI09_23p160</name>
</gene>
<dbReference type="PROSITE" id="PS50920">
    <property type="entry name" value="SOLCAR"/>
    <property type="match status" value="3"/>
</dbReference>
<dbReference type="InterPro" id="IPR023395">
    <property type="entry name" value="MCP_dom_sf"/>
</dbReference>
<keyword evidence="12" id="KW-1185">Reference proteome</keyword>
<dbReference type="HOGENOM" id="CLU_015166_16_2_1"/>
<dbReference type="PANTHER" id="PTHR45624">
    <property type="entry name" value="MITOCHONDRIAL BASIC AMINO ACIDS TRANSPORTER-RELATED"/>
    <property type="match status" value="1"/>
</dbReference>
<keyword evidence="7" id="KW-0496">Mitochondrion</keyword>
<evidence type="ECO:0000256" key="3">
    <source>
        <dbReference type="ARBA" id="ARBA00022448"/>
    </source>
</evidence>
<dbReference type="RefSeq" id="XP_013238368.1">
    <property type="nucleotide sequence ID" value="XM_013382914.1"/>
</dbReference>
<comment type="subcellular location">
    <subcellularLocation>
        <location evidence="1">Mitochondrion membrane</location>
        <topology evidence="1">Multi-pass membrane protein</topology>
    </subcellularLocation>
</comment>
<dbReference type="GO" id="GO:0000064">
    <property type="term" value="F:L-ornithine transmembrane transporter activity"/>
    <property type="evidence" value="ECO:0007669"/>
    <property type="project" value="TreeGrafter"/>
</dbReference>
<dbReference type="EMBL" id="JMKJ01000155">
    <property type="protein sequence ID" value="KGG51941.1"/>
    <property type="molecule type" value="Genomic_DNA"/>
</dbReference>
<evidence type="ECO:0000256" key="5">
    <source>
        <dbReference type="ARBA" id="ARBA00022737"/>
    </source>
</evidence>
<evidence type="ECO:0000256" key="7">
    <source>
        <dbReference type="ARBA" id="ARBA00023128"/>
    </source>
</evidence>
<keyword evidence="8 9" id="KW-0472">Membrane</keyword>
<dbReference type="GO" id="GO:1990575">
    <property type="term" value="P:mitochondrial L-ornithine transmembrane transport"/>
    <property type="evidence" value="ECO:0007669"/>
    <property type="project" value="TreeGrafter"/>
</dbReference>
<keyword evidence="5" id="KW-0677">Repeat</keyword>
<evidence type="ECO:0000313" key="11">
    <source>
        <dbReference type="EMBL" id="KGG51941.1"/>
    </source>
</evidence>
<name>A0A098VW44_9MICR</name>
<evidence type="ECO:0000256" key="1">
    <source>
        <dbReference type="ARBA" id="ARBA00004225"/>
    </source>
</evidence>
<organism evidence="11 12">
    <name type="scientific">Mitosporidium daphniae</name>
    <dbReference type="NCBI Taxonomy" id="1485682"/>
    <lineage>
        <taxon>Eukaryota</taxon>
        <taxon>Fungi</taxon>
        <taxon>Fungi incertae sedis</taxon>
        <taxon>Microsporidia</taxon>
        <taxon>Mitosporidium</taxon>
    </lineage>
</organism>
<evidence type="ECO:0000256" key="4">
    <source>
        <dbReference type="ARBA" id="ARBA00022692"/>
    </source>
</evidence>
<dbReference type="Proteomes" id="UP000029725">
    <property type="component" value="Unassembled WGS sequence"/>
</dbReference>
<feature type="repeat" description="Solcar" evidence="9">
    <location>
        <begin position="321"/>
        <end position="411"/>
    </location>
</feature>
<dbReference type="PRINTS" id="PR00926">
    <property type="entry name" value="MITOCARRIER"/>
</dbReference>
<dbReference type="AlphaFoldDB" id="A0A098VW44"/>
<dbReference type="VEuPathDB" id="MicrosporidiaDB:DI09_23p160"/>
<sequence>MGDDADIARFLSRNGIGKDGVQSAHGEPTAQNPKDHIRTVHTEDAECFSEESVNKWMATCGTRHERLSICSCTKLNLMAIASTPSTSVIAAEQRQSSVPETPRTSGIVMEAPSIAERALRFSKDFAAGWIGGIAQVLVGQPFDTVKVLLQSSSRSSAASGGTMRFTLDTIKKEGFAGLYRGTTVPLFGIGLCVSVQFAALEQMKRFFSANRILGANSDSGKTAQLSLGQMAVSGCVAGIANTVFSGPVEHIRIRLQARTENFTGATDCIRRIYGGGGLRAIYQGQIMTMLRDGVGFGAYFFSYEALVARHQNATKVARSKIETWRLMAYGAIAGVSFWSVAFPFDVIKTKIQVDSYKLGEKRKFPTALACARHIFSTDGVSGFFRGFVPCFLRSAPVNAATFVAFEYAMRVLN</sequence>
<dbReference type="InterPro" id="IPR018108">
    <property type="entry name" value="MCP_transmembrane"/>
</dbReference>
<dbReference type="Gene3D" id="1.50.40.10">
    <property type="entry name" value="Mitochondrial carrier domain"/>
    <property type="match status" value="1"/>
</dbReference>
<dbReference type="SUPFAM" id="SSF103506">
    <property type="entry name" value="Mitochondrial carrier"/>
    <property type="match status" value="1"/>
</dbReference>
<dbReference type="PANTHER" id="PTHR45624:SF12">
    <property type="entry name" value="MITOCHONDRIAL ORNITHINE TRANSPORTER 1"/>
    <property type="match status" value="1"/>
</dbReference>
<keyword evidence="6" id="KW-1133">Transmembrane helix</keyword>
<dbReference type="InterPro" id="IPR002067">
    <property type="entry name" value="MCP"/>
</dbReference>
<dbReference type="InterPro" id="IPR050567">
    <property type="entry name" value="Mitochondrial_Carrier"/>
</dbReference>
<proteinExistence type="inferred from homology"/>
<keyword evidence="3 10" id="KW-0813">Transport</keyword>
<protein>
    <recommendedName>
        <fullName evidence="13">Mitochondrial carrier protein</fullName>
    </recommendedName>
</protein>
<keyword evidence="4 9" id="KW-0812">Transmembrane</keyword>
<evidence type="ECO:0000256" key="10">
    <source>
        <dbReference type="RuleBase" id="RU000488"/>
    </source>
</evidence>
<evidence type="ECO:0000256" key="8">
    <source>
        <dbReference type="ARBA" id="ARBA00023136"/>
    </source>
</evidence>
<evidence type="ECO:0000256" key="6">
    <source>
        <dbReference type="ARBA" id="ARBA00022989"/>
    </source>
</evidence>
<feature type="repeat" description="Solcar" evidence="9">
    <location>
        <begin position="119"/>
        <end position="206"/>
    </location>
</feature>
<dbReference type="Pfam" id="PF00153">
    <property type="entry name" value="Mito_carr"/>
    <property type="match status" value="3"/>
</dbReference>
<reference evidence="11 12" key="1">
    <citation type="submission" date="2014-04" db="EMBL/GenBank/DDBJ databases">
        <title>A new species of microsporidia sheds light on the evolution of extreme parasitism.</title>
        <authorList>
            <person name="Haag K.L."/>
            <person name="James T.Y."/>
            <person name="Larsson R."/>
            <person name="Schaer T.M."/>
            <person name="Refardt D."/>
            <person name="Pombert J.-F."/>
            <person name="Ebert D."/>
        </authorList>
    </citation>
    <scope>NUCLEOTIDE SEQUENCE [LARGE SCALE GENOMIC DNA]</scope>
    <source>
        <strain evidence="11 12">UGP3</strain>
        <tissue evidence="11">Spores</tissue>
    </source>
</reference>
<evidence type="ECO:0000256" key="2">
    <source>
        <dbReference type="ARBA" id="ARBA00006375"/>
    </source>
</evidence>
<evidence type="ECO:0000256" key="9">
    <source>
        <dbReference type="PROSITE-ProRule" id="PRU00282"/>
    </source>
</evidence>
<comment type="caution">
    <text evidence="11">The sequence shown here is derived from an EMBL/GenBank/DDBJ whole genome shotgun (WGS) entry which is preliminary data.</text>
</comment>
<dbReference type="OrthoDB" id="409586at2759"/>
<dbReference type="GO" id="GO:0031966">
    <property type="term" value="C:mitochondrial membrane"/>
    <property type="evidence" value="ECO:0007669"/>
    <property type="project" value="UniProtKB-SubCell"/>
</dbReference>
<accession>A0A098VW44</accession>